<reference evidence="1" key="1">
    <citation type="submission" date="2023-04" db="EMBL/GenBank/DDBJ databases">
        <title>A chromosome-level genome assembly of the parasitoid wasp Eretmocerus hayati.</title>
        <authorList>
            <person name="Zhong Y."/>
            <person name="Liu S."/>
            <person name="Liu Y."/>
        </authorList>
    </citation>
    <scope>NUCLEOTIDE SEQUENCE</scope>
    <source>
        <strain evidence="1">ZJU_SS_LIU_2023</strain>
    </source>
</reference>
<dbReference type="EMBL" id="CM056741">
    <property type="protein sequence ID" value="KAJ8681637.1"/>
    <property type="molecule type" value="Genomic_DNA"/>
</dbReference>
<sequence>MRFFKHILQQLVALGLLSTFAKSDPLYAFPGADVRKVGLGNLYFVALVREENSGKHLCTGSLISKNQVLTSATCVENYELRKLRVFFGSIGRAIVKKHFGVIAKQTYQDWTKQRCDNSISCSWDVQTNDISILRLDVADTSISPAVIDYSYNFKSGDRLKVLGWGPTNDGSRPYTAQRGVLEVMSKEMCEARVRQIILSCFSTFKLPKQVSCATSTPAVLGRERCPTYSKRDFNPDQINLILHLSVFEQFIKETIKS</sequence>
<accession>A0ACC2PEB2</accession>
<protein>
    <submittedName>
        <fullName evidence="1">Uncharacterized protein</fullName>
    </submittedName>
</protein>
<organism evidence="1 2">
    <name type="scientific">Eretmocerus hayati</name>
    <dbReference type="NCBI Taxonomy" id="131215"/>
    <lineage>
        <taxon>Eukaryota</taxon>
        <taxon>Metazoa</taxon>
        <taxon>Ecdysozoa</taxon>
        <taxon>Arthropoda</taxon>
        <taxon>Hexapoda</taxon>
        <taxon>Insecta</taxon>
        <taxon>Pterygota</taxon>
        <taxon>Neoptera</taxon>
        <taxon>Endopterygota</taxon>
        <taxon>Hymenoptera</taxon>
        <taxon>Apocrita</taxon>
        <taxon>Proctotrupomorpha</taxon>
        <taxon>Chalcidoidea</taxon>
        <taxon>Aphelinidae</taxon>
        <taxon>Aphelininae</taxon>
        <taxon>Eretmocerus</taxon>
    </lineage>
</organism>
<name>A0ACC2PEB2_9HYME</name>
<keyword evidence="2" id="KW-1185">Reference proteome</keyword>
<evidence type="ECO:0000313" key="2">
    <source>
        <dbReference type="Proteomes" id="UP001239111"/>
    </source>
</evidence>
<evidence type="ECO:0000313" key="1">
    <source>
        <dbReference type="EMBL" id="KAJ8681637.1"/>
    </source>
</evidence>
<comment type="caution">
    <text evidence="1">The sequence shown here is derived from an EMBL/GenBank/DDBJ whole genome shotgun (WGS) entry which is preliminary data.</text>
</comment>
<dbReference type="Proteomes" id="UP001239111">
    <property type="component" value="Chromosome 1"/>
</dbReference>
<proteinExistence type="predicted"/>
<gene>
    <name evidence="1" type="ORF">QAD02_017429</name>
</gene>